<evidence type="ECO:0000313" key="10">
    <source>
        <dbReference type="Proteomes" id="UP000279259"/>
    </source>
</evidence>
<dbReference type="OrthoDB" id="6133115at2759"/>
<dbReference type="PANTHER" id="PTHR48022:SF79">
    <property type="entry name" value="LACTOSE PERMEASE, PUTATIVE (AFU_ORTHOLOGUE AFUA_6G01860)-RELATED"/>
    <property type="match status" value="1"/>
</dbReference>
<dbReference type="FunFam" id="1.20.1250.20:FF:000134">
    <property type="entry name" value="MFS sugar transporter protein"/>
    <property type="match status" value="1"/>
</dbReference>
<dbReference type="InterPro" id="IPR005828">
    <property type="entry name" value="MFS_sugar_transport-like"/>
</dbReference>
<comment type="similarity">
    <text evidence="2">Belongs to the major facilitator superfamily. Sugar transporter (TC 2.A.1.1) family.</text>
</comment>
<dbReference type="GO" id="GO:0016020">
    <property type="term" value="C:membrane"/>
    <property type="evidence" value="ECO:0007669"/>
    <property type="project" value="UniProtKB-SubCell"/>
</dbReference>
<comment type="subcellular location">
    <subcellularLocation>
        <location evidence="1">Membrane</location>
        <topology evidence="1">Multi-pass membrane protein</topology>
    </subcellularLocation>
</comment>
<evidence type="ECO:0000256" key="2">
    <source>
        <dbReference type="ARBA" id="ARBA00010992"/>
    </source>
</evidence>
<feature type="transmembrane region" description="Helical" evidence="7">
    <location>
        <begin position="421"/>
        <end position="439"/>
    </location>
</feature>
<reference evidence="9 10" key="1">
    <citation type="submission" date="2018-11" db="EMBL/GenBank/DDBJ databases">
        <title>Genome sequence of Saitozyma podzolica DSM 27192.</title>
        <authorList>
            <person name="Aliyu H."/>
            <person name="Gorte O."/>
            <person name="Ochsenreither K."/>
        </authorList>
    </citation>
    <scope>NUCLEOTIDE SEQUENCE [LARGE SCALE GENOMIC DNA]</scope>
    <source>
        <strain evidence="9 10">DSM 27192</strain>
    </source>
</reference>
<feature type="transmembrane region" description="Helical" evidence="7">
    <location>
        <begin position="137"/>
        <end position="157"/>
    </location>
</feature>
<keyword evidence="6 7" id="KW-0472">Membrane</keyword>
<dbReference type="PANTHER" id="PTHR48022">
    <property type="entry name" value="PLASTIDIC GLUCOSE TRANSPORTER 4"/>
    <property type="match status" value="1"/>
</dbReference>
<dbReference type="Proteomes" id="UP000279259">
    <property type="component" value="Unassembled WGS sequence"/>
</dbReference>
<evidence type="ECO:0000256" key="1">
    <source>
        <dbReference type="ARBA" id="ARBA00004141"/>
    </source>
</evidence>
<feature type="transmembrane region" description="Helical" evidence="7">
    <location>
        <begin position="388"/>
        <end position="409"/>
    </location>
</feature>
<dbReference type="Gene3D" id="1.20.1250.20">
    <property type="entry name" value="MFS general substrate transporter like domains"/>
    <property type="match status" value="1"/>
</dbReference>
<feature type="transmembrane region" description="Helical" evidence="7">
    <location>
        <begin position="63"/>
        <end position="82"/>
    </location>
</feature>
<keyword evidence="10" id="KW-1185">Reference proteome</keyword>
<dbReference type="Pfam" id="PF00083">
    <property type="entry name" value="Sugar_tr"/>
    <property type="match status" value="1"/>
</dbReference>
<dbReference type="GO" id="GO:0005351">
    <property type="term" value="F:carbohydrate:proton symporter activity"/>
    <property type="evidence" value="ECO:0007669"/>
    <property type="project" value="TreeGrafter"/>
</dbReference>
<keyword evidence="4 7" id="KW-0812">Transmembrane</keyword>
<evidence type="ECO:0000256" key="7">
    <source>
        <dbReference type="SAM" id="Phobius"/>
    </source>
</evidence>
<gene>
    <name evidence="9" type="ORF">EHS25_007304</name>
</gene>
<dbReference type="EMBL" id="RSCD01000037">
    <property type="protein sequence ID" value="RSH80102.1"/>
    <property type="molecule type" value="Genomic_DNA"/>
</dbReference>
<dbReference type="SUPFAM" id="SSF103473">
    <property type="entry name" value="MFS general substrate transporter"/>
    <property type="match status" value="1"/>
</dbReference>
<evidence type="ECO:0000313" key="9">
    <source>
        <dbReference type="EMBL" id="RSH80102.1"/>
    </source>
</evidence>
<feature type="transmembrane region" description="Helical" evidence="7">
    <location>
        <begin position="196"/>
        <end position="219"/>
    </location>
</feature>
<organism evidence="9 10">
    <name type="scientific">Saitozyma podzolica</name>
    <dbReference type="NCBI Taxonomy" id="1890683"/>
    <lineage>
        <taxon>Eukaryota</taxon>
        <taxon>Fungi</taxon>
        <taxon>Dikarya</taxon>
        <taxon>Basidiomycota</taxon>
        <taxon>Agaricomycotina</taxon>
        <taxon>Tremellomycetes</taxon>
        <taxon>Tremellales</taxon>
        <taxon>Trimorphomycetaceae</taxon>
        <taxon>Saitozyma</taxon>
    </lineage>
</organism>
<dbReference type="InterPro" id="IPR050360">
    <property type="entry name" value="MFS_Sugar_Transporters"/>
</dbReference>
<evidence type="ECO:0000259" key="8">
    <source>
        <dbReference type="PROSITE" id="PS50850"/>
    </source>
</evidence>
<feature type="transmembrane region" description="Helical" evidence="7">
    <location>
        <begin position="163"/>
        <end position="184"/>
    </location>
</feature>
<name>A0A427XMW1_9TREE</name>
<dbReference type="PROSITE" id="PS50850">
    <property type="entry name" value="MFS"/>
    <property type="match status" value="1"/>
</dbReference>
<dbReference type="InterPro" id="IPR036259">
    <property type="entry name" value="MFS_trans_sf"/>
</dbReference>
<dbReference type="InterPro" id="IPR020846">
    <property type="entry name" value="MFS_dom"/>
</dbReference>
<proteinExistence type="inferred from homology"/>
<dbReference type="PROSITE" id="PS00216">
    <property type="entry name" value="SUGAR_TRANSPORT_1"/>
    <property type="match status" value="1"/>
</dbReference>
<evidence type="ECO:0000256" key="5">
    <source>
        <dbReference type="ARBA" id="ARBA00022989"/>
    </source>
</evidence>
<keyword evidence="5 7" id="KW-1133">Transmembrane helix</keyword>
<evidence type="ECO:0000256" key="4">
    <source>
        <dbReference type="ARBA" id="ARBA00022692"/>
    </source>
</evidence>
<accession>A0A427XMW1</accession>
<comment type="caution">
    <text evidence="9">The sequence shown here is derived from an EMBL/GenBank/DDBJ whole genome shotgun (WGS) entry which is preliminary data.</text>
</comment>
<sequence length="520" mass="56238">MSTVPEIESADKQDTVHNAVPVLDTAELAQKGDVAAMTFEDRATAFHLAHAADPGIPALSLRWWRFFGIALVIWMAGGDNGFDNAVMSSVNSMTQFQTYFGIKAASGTSLVFGIYNVGSVAGFFPVIMLSDRIGRRWVMFIGAGLLMVGAFLTGFATNFGMFLGGRFLTAFGCNITGAGAKIYLTEIAPPATRGRWCGMIQTFYYTGSILATGIAIPLGKIATPWAWRIPILIQVAPAFITFAFVFFLPDSPRWLYARGEKEKAIAILADLHSLNRDVNSPLIQLEVAEIDESIGLDAQSNFWDFSSIFGTAATRYRFMMACLIAIPGQLCGNGLTSYFLPTLLAQAGLTNTNTQRVLNFVNSIVSFIGALIGVWLTDSNIAGRRSVLIFAILSCTVIMLLCGGLLANVQSSSNPARANAGMAFLYLFGFGYSVGFTPLQGLYPGECATFEGRAKQVALFSWVATAVNLVNTFGLPSAFAAISWKNLHYVFDSKNPRKTSIEISKIARKRALAESDADLE</sequence>
<dbReference type="AlphaFoldDB" id="A0A427XMW1"/>
<feature type="transmembrane region" description="Helical" evidence="7">
    <location>
        <begin position="225"/>
        <end position="248"/>
    </location>
</feature>
<dbReference type="InterPro" id="IPR005829">
    <property type="entry name" value="Sugar_transporter_CS"/>
</dbReference>
<feature type="transmembrane region" description="Helical" evidence="7">
    <location>
        <begin position="357"/>
        <end position="376"/>
    </location>
</feature>
<evidence type="ECO:0000256" key="3">
    <source>
        <dbReference type="ARBA" id="ARBA00022448"/>
    </source>
</evidence>
<feature type="transmembrane region" description="Helical" evidence="7">
    <location>
        <begin position="459"/>
        <end position="484"/>
    </location>
</feature>
<feature type="transmembrane region" description="Helical" evidence="7">
    <location>
        <begin position="102"/>
        <end position="125"/>
    </location>
</feature>
<evidence type="ECO:0000256" key="6">
    <source>
        <dbReference type="ARBA" id="ARBA00023136"/>
    </source>
</evidence>
<feature type="domain" description="Major facilitator superfamily (MFS) profile" evidence="8">
    <location>
        <begin position="69"/>
        <end position="520"/>
    </location>
</feature>
<keyword evidence="3" id="KW-0813">Transport</keyword>
<protein>
    <recommendedName>
        <fullName evidence="8">Major facilitator superfamily (MFS) profile domain-containing protein</fullName>
    </recommendedName>
</protein>